<dbReference type="InterPro" id="IPR028994">
    <property type="entry name" value="Integrin_alpha_N"/>
</dbReference>
<dbReference type="OrthoDB" id="9813582at2"/>
<organism evidence="3 4">
    <name type="scientific">Malonomonas rubra DSM 5091</name>
    <dbReference type="NCBI Taxonomy" id="1122189"/>
    <lineage>
        <taxon>Bacteria</taxon>
        <taxon>Pseudomonadati</taxon>
        <taxon>Thermodesulfobacteriota</taxon>
        <taxon>Desulfuromonadia</taxon>
        <taxon>Desulfuromonadales</taxon>
        <taxon>Geopsychrobacteraceae</taxon>
        <taxon>Malonomonas</taxon>
    </lineage>
</organism>
<evidence type="ECO:0000313" key="3">
    <source>
        <dbReference type="EMBL" id="SHJ07466.1"/>
    </source>
</evidence>
<reference evidence="3 4" key="1">
    <citation type="submission" date="2016-11" db="EMBL/GenBank/DDBJ databases">
        <authorList>
            <person name="Jaros S."/>
            <person name="Januszkiewicz K."/>
            <person name="Wedrychowicz H."/>
        </authorList>
    </citation>
    <scope>NUCLEOTIDE SEQUENCE [LARGE SCALE GENOMIC DNA]</scope>
    <source>
        <strain evidence="3 4">DSM 5091</strain>
    </source>
</reference>
<feature type="signal peptide" evidence="2">
    <location>
        <begin position="1"/>
        <end position="20"/>
    </location>
</feature>
<dbReference type="RefSeq" id="WP_072907411.1">
    <property type="nucleotide sequence ID" value="NZ_FQZT01000004.1"/>
</dbReference>
<gene>
    <name evidence="3" type="ORF">SAMN02745165_01489</name>
</gene>
<protein>
    <recommendedName>
        <fullName evidence="5">Repeat domain-containing protein</fullName>
    </recommendedName>
</protein>
<keyword evidence="4" id="KW-1185">Reference proteome</keyword>
<accession>A0A1M6GBZ1</accession>
<dbReference type="STRING" id="1122189.SAMN02745165_01489"/>
<dbReference type="EMBL" id="FQZT01000004">
    <property type="protein sequence ID" value="SHJ07466.1"/>
    <property type="molecule type" value="Genomic_DNA"/>
</dbReference>
<evidence type="ECO:0000256" key="2">
    <source>
        <dbReference type="SAM" id="SignalP"/>
    </source>
</evidence>
<feature type="chain" id="PRO_5012002661" description="Repeat domain-containing protein" evidence="2">
    <location>
        <begin position="21"/>
        <end position="573"/>
    </location>
</feature>
<evidence type="ECO:0000256" key="1">
    <source>
        <dbReference type="ARBA" id="ARBA00022729"/>
    </source>
</evidence>
<dbReference type="Proteomes" id="UP000184171">
    <property type="component" value="Unassembled WGS sequence"/>
</dbReference>
<sequence>MKFYISILIALFLVPFSAAAEIPEKIATDFAPAYGYIIMPVGDEYLVAMDVVGELREGDILTLVEEGEQVIHPISKEVLGTIEHPKGYLQATRIKSGYIHAKLLSSQVTPAKAAKVKRYEQVPVIFEQAEQNVEFLAELKNALPQLEWQNASSNTQPLLTFSLDRGVLKIISNDGFTVYSYQIDKDIQPASPPVVQMRQPVAAPSTPVVEKKSGLETVANNIMSSIGLASSPKTASPSGIIHNNAAQNAAGIWRSPGFKGTPVSMTVADTDNDGHQETLVAMQDELVIYEVQQGQLREEARIPFPGGVTALAIDCIDLDSNGVVEIYLTAGKDHKLRSMVLENVNGEYHFTQSNIPWFLRVVDFPASGPTLVGQEMGNHLNPFNGAPFRILLSAGQLQKGSNLGLPSKSAIYSFMPLPAASGAQLFARLSQGDYLSLTSADGSKFWESTDNFGGSEISFYPTKDNGKDIISPVYIQQRILRTQSGELLVPQNDGFRTFKRYRSFSNGRIVALAWDGFTMQETWRTSDQNGYLVDFALADSDNDGSEELAMLINFKHKGLLKKGQSAIFIYELN</sequence>
<evidence type="ECO:0000313" key="4">
    <source>
        <dbReference type="Proteomes" id="UP000184171"/>
    </source>
</evidence>
<keyword evidence="1 2" id="KW-0732">Signal</keyword>
<dbReference type="InterPro" id="IPR013517">
    <property type="entry name" value="FG-GAP"/>
</dbReference>
<name>A0A1M6GBZ1_MALRU</name>
<proteinExistence type="predicted"/>
<evidence type="ECO:0008006" key="5">
    <source>
        <dbReference type="Google" id="ProtNLM"/>
    </source>
</evidence>
<dbReference type="AlphaFoldDB" id="A0A1M6GBZ1"/>
<dbReference type="Pfam" id="PF13517">
    <property type="entry name" value="FG-GAP_3"/>
    <property type="match status" value="1"/>
</dbReference>
<dbReference type="SUPFAM" id="SSF69318">
    <property type="entry name" value="Integrin alpha N-terminal domain"/>
    <property type="match status" value="1"/>
</dbReference>